<name>A0AAN8QHQ2_PATCE</name>
<proteinExistence type="predicted"/>
<evidence type="ECO:0000313" key="1">
    <source>
        <dbReference type="EMBL" id="KAK6195689.1"/>
    </source>
</evidence>
<sequence length="295" mass="34128">MLYADDSQLYIVSEKLHDDIGSFEACTDEVRDWIKSHLLILNEDKTELVHFTSVLKPEAVKLDSLRVGSCDITPSQSVRNLRVMFDDDCLMTSQVNTISKSAYFALFRISKIRNLLDRATTEKLIHAFVSSKLEYCNSLLVGIPQNQLSKLQSVQNAAAKLISRSRKYDEVSPILYDLHWLKVEFRINFKIMLFVFKILSGHAPHYLSSLIERYVPGNHSLRSGDLNIVTLVRTDKHKKTKENPRTTTKRYGWRAFFVVAPFLWNELPRSVRKSPNLVTFKSGLKTFYFKKQFNL</sequence>
<keyword evidence="2" id="KW-1185">Reference proteome</keyword>
<dbReference type="PANTHER" id="PTHR33332">
    <property type="entry name" value="REVERSE TRANSCRIPTASE DOMAIN-CONTAINING PROTEIN"/>
    <property type="match status" value="1"/>
</dbReference>
<comment type="caution">
    <text evidence="1">The sequence shown here is derived from an EMBL/GenBank/DDBJ whole genome shotgun (WGS) entry which is preliminary data.</text>
</comment>
<dbReference type="Proteomes" id="UP001347796">
    <property type="component" value="Unassembled WGS sequence"/>
</dbReference>
<accession>A0AAN8QHQ2</accession>
<gene>
    <name evidence="1" type="ORF">SNE40_001062</name>
</gene>
<organism evidence="1 2">
    <name type="scientific">Patella caerulea</name>
    <name type="common">Rayed Mediterranean limpet</name>
    <dbReference type="NCBI Taxonomy" id="87958"/>
    <lineage>
        <taxon>Eukaryota</taxon>
        <taxon>Metazoa</taxon>
        <taxon>Spiralia</taxon>
        <taxon>Lophotrochozoa</taxon>
        <taxon>Mollusca</taxon>
        <taxon>Gastropoda</taxon>
        <taxon>Patellogastropoda</taxon>
        <taxon>Patelloidea</taxon>
        <taxon>Patellidae</taxon>
        <taxon>Patella</taxon>
    </lineage>
</organism>
<evidence type="ECO:0000313" key="2">
    <source>
        <dbReference type="Proteomes" id="UP001347796"/>
    </source>
</evidence>
<evidence type="ECO:0008006" key="3">
    <source>
        <dbReference type="Google" id="ProtNLM"/>
    </source>
</evidence>
<reference evidence="1 2" key="1">
    <citation type="submission" date="2024-01" db="EMBL/GenBank/DDBJ databases">
        <title>The genome of the rayed Mediterranean limpet Patella caerulea (Linnaeus, 1758).</title>
        <authorList>
            <person name="Anh-Thu Weber A."/>
            <person name="Halstead-Nussloch G."/>
        </authorList>
    </citation>
    <scope>NUCLEOTIDE SEQUENCE [LARGE SCALE GENOMIC DNA]</scope>
    <source>
        <strain evidence="1">AATW-2023a</strain>
        <tissue evidence="1">Whole specimen</tissue>
    </source>
</reference>
<protein>
    <recommendedName>
        <fullName evidence="3">Reverse transcriptase domain-containing protein</fullName>
    </recommendedName>
</protein>
<dbReference type="AlphaFoldDB" id="A0AAN8QHQ2"/>
<dbReference type="EMBL" id="JAZGQO010000001">
    <property type="protein sequence ID" value="KAK6195689.1"/>
    <property type="molecule type" value="Genomic_DNA"/>
</dbReference>